<reference evidence="2 3" key="1">
    <citation type="submission" date="2019-06" db="EMBL/GenBank/DDBJ databases">
        <title>Sequencing the genomes of 1000 actinobacteria strains.</title>
        <authorList>
            <person name="Klenk H.-P."/>
        </authorList>
    </citation>
    <scope>NUCLEOTIDE SEQUENCE [LARGE SCALE GENOMIC DNA]</scope>
    <source>
        <strain evidence="2 3">DSM 44826</strain>
    </source>
</reference>
<dbReference type="OrthoDB" id="3874058at2"/>
<gene>
    <name evidence="2" type="ORF">FHX73_111864</name>
</gene>
<comment type="caution">
    <text evidence="2">The sequence shown here is derived from an EMBL/GenBank/DDBJ whole genome shotgun (WGS) entry which is preliminary data.</text>
</comment>
<feature type="transmembrane region" description="Helical" evidence="1">
    <location>
        <begin position="6"/>
        <end position="24"/>
    </location>
</feature>
<keyword evidence="1" id="KW-0812">Transmembrane</keyword>
<evidence type="ECO:0000256" key="1">
    <source>
        <dbReference type="SAM" id="Phobius"/>
    </source>
</evidence>
<keyword evidence="3" id="KW-1185">Reference proteome</keyword>
<dbReference type="RefSeq" id="WP_145904545.1">
    <property type="nucleotide sequence ID" value="NZ_BAAAMZ010000013.1"/>
</dbReference>
<protein>
    <submittedName>
        <fullName evidence="2">Uncharacterized protein</fullName>
    </submittedName>
</protein>
<dbReference type="AlphaFoldDB" id="A0A561UFC1"/>
<name>A0A561UFC1_9ACTN</name>
<feature type="transmembrane region" description="Helical" evidence="1">
    <location>
        <begin position="36"/>
        <end position="55"/>
    </location>
</feature>
<dbReference type="EMBL" id="VIWT01000001">
    <property type="protein sequence ID" value="TWF98061.1"/>
    <property type="molecule type" value="Genomic_DNA"/>
</dbReference>
<evidence type="ECO:0000313" key="2">
    <source>
        <dbReference type="EMBL" id="TWF98061.1"/>
    </source>
</evidence>
<accession>A0A561UFC1</accession>
<keyword evidence="1" id="KW-1133">Transmembrane helix</keyword>
<organism evidence="2 3">
    <name type="scientific">Kitasatospora viridis</name>
    <dbReference type="NCBI Taxonomy" id="281105"/>
    <lineage>
        <taxon>Bacteria</taxon>
        <taxon>Bacillati</taxon>
        <taxon>Actinomycetota</taxon>
        <taxon>Actinomycetes</taxon>
        <taxon>Kitasatosporales</taxon>
        <taxon>Streptomycetaceae</taxon>
        <taxon>Kitasatospora</taxon>
    </lineage>
</organism>
<dbReference type="Proteomes" id="UP000317940">
    <property type="component" value="Unassembled WGS sequence"/>
</dbReference>
<proteinExistence type="predicted"/>
<sequence length="98" mass="10144">MPLPVEAVLFAVIGLLAGFGALALRPEYFPKGRGLVIGTGLVSALLSGLVIRFVLSGADLPATLLLTVLATGLLTSVPARPDLATARRGGHHRRRHAA</sequence>
<keyword evidence="1" id="KW-0472">Membrane</keyword>
<evidence type="ECO:0000313" key="3">
    <source>
        <dbReference type="Proteomes" id="UP000317940"/>
    </source>
</evidence>